<dbReference type="CDD" id="cd21809">
    <property type="entry name" value="ABC-2_lan_permease-like"/>
    <property type="match status" value="1"/>
</dbReference>
<name>A0A829BMZ3_STRMG</name>
<keyword evidence="1" id="KW-0472">Membrane</keyword>
<keyword evidence="1" id="KW-1133">Transmembrane helix</keyword>
<feature type="transmembrane region" description="Helical" evidence="1">
    <location>
        <begin position="98"/>
        <end position="122"/>
    </location>
</feature>
<feature type="transmembrane region" description="Helical" evidence="1">
    <location>
        <begin position="142"/>
        <end position="162"/>
    </location>
</feature>
<dbReference type="EMBL" id="AHSR01000016">
    <property type="protein sequence ID" value="EMC24648.1"/>
    <property type="molecule type" value="Genomic_DNA"/>
</dbReference>
<dbReference type="Proteomes" id="UP000011676">
    <property type="component" value="Unassembled WGS sequence"/>
</dbReference>
<proteinExistence type="predicted"/>
<dbReference type="Pfam" id="PF12730">
    <property type="entry name" value="ABC2_membrane_4"/>
    <property type="match status" value="1"/>
</dbReference>
<accession>A0A829BMZ3</accession>
<feature type="transmembrane region" description="Helical" evidence="1">
    <location>
        <begin position="57"/>
        <end position="77"/>
    </location>
</feature>
<keyword evidence="1" id="KW-0812">Transmembrane</keyword>
<dbReference type="RefSeq" id="WP_002278037.1">
    <property type="nucleotide sequence ID" value="NZ_AHSR01000016.1"/>
</dbReference>
<evidence type="ECO:0008006" key="4">
    <source>
        <dbReference type="Google" id="ProtNLM"/>
    </source>
</evidence>
<dbReference type="AlphaFoldDB" id="A0A829BMZ3"/>
<sequence>MKYLSSEWLKLRKLQLLLVGLILLSIGSFVGLGTYYANRQVFIHDTQSRVMWGQLTFYHSQVFYPALLAIFVGISLMPEFERMTFEMLKANNVSIGKLLMSKLLTLTFILVPFQFLLVVIWWVGLKLDNISVTSEIGVHVKWVLLSLIGSLSILSLQSFILVKTKSFAKSVGFSAMGVMVGFVLMLVFEPLSHIFPYSQPMIGLRARALADMSFSEFVIFIVVNVFYTLLFYKLTQRTLEKKG</sequence>
<feature type="transmembrane region" description="Helical" evidence="1">
    <location>
        <begin position="16"/>
        <end position="37"/>
    </location>
</feature>
<evidence type="ECO:0000313" key="3">
    <source>
        <dbReference type="Proteomes" id="UP000011676"/>
    </source>
</evidence>
<feature type="transmembrane region" description="Helical" evidence="1">
    <location>
        <begin position="208"/>
        <end position="232"/>
    </location>
</feature>
<evidence type="ECO:0000313" key="2">
    <source>
        <dbReference type="EMBL" id="EMC24648.1"/>
    </source>
</evidence>
<feature type="transmembrane region" description="Helical" evidence="1">
    <location>
        <begin position="171"/>
        <end position="188"/>
    </location>
</feature>
<organism evidence="2 3">
    <name type="scientific">Streptococcus mutans SM6</name>
    <dbReference type="NCBI Taxonomy" id="857119"/>
    <lineage>
        <taxon>Bacteria</taxon>
        <taxon>Bacillati</taxon>
        <taxon>Bacillota</taxon>
        <taxon>Bacilli</taxon>
        <taxon>Lactobacillales</taxon>
        <taxon>Streptococcaceae</taxon>
        <taxon>Streptococcus</taxon>
    </lineage>
</organism>
<comment type="caution">
    <text evidence="2">The sequence shown here is derived from an EMBL/GenBank/DDBJ whole genome shotgun (WGS) entry which is preliminary data.</text>
</comment>
<protein>
    <recommendedName>
        <fullName evidence="4">Bacteroiocin operon protein ScnG-like protein</fullName>
    </recommendedName>
</protein>
<reference evidence="2 3" key="1">
    <citation type="journal article" date="2013" name="Mol. Biol. Evol.">
        <title>Evolutionary and population genomics of the cavity causing bacteria Streptococcus mutans.</title>
        <authorList>
            <person name="Cornejo O.E."/>
            <person name="Lefebure T."/>
            <person name="Pavinski Bitar P.D."/>
            <person name="Lang P."/>
            <person name="Richards V.P."/>
            <person name="Eilertson K."/>
            <person name="Do T."/>
            <person name="Beighton D."/>
            <person name="Zeng L."/>
            <person name="Ahn S.J."/>
            <person name="Burne R.A."/>
            <person name="Siepel A."/>
            <person name="Bustamante C.D."/>
            <person name="Stanhope M.J."/>
        </authorList>
    </citation>
    <scope>NUCLEOTIDE SEQUENCE [LARGE SCALE GENOMIC DNA]</scope>
    <source>
        <strain evidence="2 3">SM6</strain>
    </source>
</reference>
<evidence type="ECO:0000256" key="1">
    <source>
        <dbReference type="SAM" id="Phobius"/>
    </source>
</evidence>
<gene>
    <name evidence="2" type="ORF">SMU82_04006</name>
</gene>